<evidence type="ECO:0000313" key="2">
    <source>
        <dbReference type="EMBL" id="QIM16121.1"/>
    </source>
</evidence>
<evidence type="ECO:0008006" key="4">
    <source>
        <dbReference type="Google" id="ProtNLM"/>
    </source>
</evidence>
<feature type="compositionally biased region" description="Polar residues" evidence="1">
    <location>
        <begin position="85"/>
        <end position="112"/>
    </location>
</feature>
<dbReference type="Proteomes" id="UP000501387">
    <property type="component" value="Chromosome"/>
</dbReference>
<feature type="region of interest" description="Disordered" evidence="1">
    <location>
        <begin position="84"/>
        <end position="114"/>
    </location>
</feature>
<gene>
    <name evidence="2" type="ORF">G7067_06310</name>
</gene>
<dbReference type="EMBL" id="CP049934">
    <property type="protein sequence ID" value="QIM16121.1"/>
    <property type="molecule type" value="Genomic_DNA"/>
</dbReference>
<reference evidence="2 3" key="1">
    <citation type="submission" date="2020-03" db="EMBL/GenBank/DDBJ databases">
        <title>Leucobacter sp. nov., isolated from beetles.</title>
        <authorList>
            <person name="Hyun D.-W."/>
            <person name="Bae J.-W."/>
        </authorList>
    </citation>
    <scope>NUCLEOTIDE SEQUENCE [LARGE SCALE GENOMIC DNA]</scope>
    <source>
        <strain evidence="2 3">HDW9B</strain>
    </source>
</reference>
<evidence type="ECO:0000313" key="3">
    <source>
        <dbReference type="Proteomes" id="UP000501387"/>
    </source>
</evidence>
<protein>
    <recommendedName>
        <fullName evidence="4">YdhG-like domain-containing protein</fullName>
    </recommendedName>
</protein>
<feature type="compositionally biased region" description="Basic and acidic residues" evidence="1">
    <location>
        <begin position="139"/>
        <end position="168"/>
    </location>
</feature>
<feature type="region of interest" description="Disordered" evidence="1">
    <location>
        <begin position="139"/>
        <end position="173"/>
    </location>
</feature>
<dbReference type="Gene3D" id="3.90.1150.200">
    <property type="match status" value="1"/>
</dbReference>
<dbReference type="RefSeq" id="WP_166322832.1">
    <property type="nucleotide sequence ID" value="NZ_CP049934.1"/>
</dbReference>
<dbReference type="KEGG" id="lins:G7067_06310"/>
<accession>A0A6G8FIE4</accession>
<dbReference type="AlphaFoldDB" id="A0A6G8FIE4"/>
<organism evidence="2 3">
    <name type="scientific">Leucobacter insecticola</name>
    <dbReference type="NCBI Taxonomy" id="2714934"/>
    <lineage>
        <taxon>Bacteria</taxon>
        <taxon>Bacillati</taxon>
        <taxon>Actinomycetota</taxon>
        <taxon>Actinomycetes</taxon>
        <taxon>Micrococcales</taxon>
        <taxon>Microbacteriaceae</taxon>
        <taxon>Leucobacter</taxon>
    </lineage>
</organism>
<proteinExistence type="predicted"/>
<sequence>MSTQVSDYLATLPEAERERILEIYTRAREVVPEAEEGLSYAMPCLMYKGKGLIAVMNTRKHIGVYPFGNLGTLADAVAEAGLDSTKGQSTSSRGSVFPRNCSTNSSSAGSHRSTGRRSLLGIRLRVEFSLGLGIPLGHAHHESDDRPDREAHADARANRVAGRTDHSADAPPRTMPALIQAADTPNAGFFFSLMVSMLLRLVQPPDSCCTPSLRFAVEPAARSFGGVQGRDRDGLGVS</sequence>
<name>A0A6G8FIE4_9MICO</name>
<dbReference type="SUPFAM" id="SSF159888">
    <property type="entry name" value="YdhG-like"/>
    <property type="match status" value="1"/>
</dbReference>
<keyword evidence="3" id="KW-1185">Reference proteome</keyword>
<evidence type="ECO:0000256" key="1">
    <source>
        <dbReference type="SAM" id="MobiDB-lite"/>
    </source>
</evidence>